<keyword evidence="2" id="KW-1185">Reference proteome</keyword>
<name>A0A1M5YYW2_9FIRM</name>
<gene>
    <name evidence="1" type="ORF">SAMN02745823_03007</name>
</gene>
<accession>A0A1M5YYW2</accession>
<dbReference type="RefSeq" id="WP_073080638.1">
    <property type="nucleotide sequence ID" value="NZ_FQXV01000011.1"/>
</dbReference>
<dbReference type="Pfam" id="PF12672">
    <property type="entry name" value="DUF3793"/>
    <property type="match status" value="1"/>
</dbReference>
<evidence type="ECO:0000313" key="1">
    <source>
        <dbReference type="EMBL" id="SHI17064.1"/>
    </source>
</evidence>
<dbReference type="EMBL" id="FQXV01000011">
    <property type="protein sequence ID" value="SHI17064.1"/>
    <property type="molecule type" value="Genomic_DNA"/>
</dbReference>
<dbReference type="OrthoDB" id="5393676at2"/>
<dbReference type="STRING" id="1123282.SAMN02745823_03007"/>
<dbReference type="Proteomes" id="UP000183995">
    <property type="component" value="Unassembled WGS sequence"/>
</dbReference>
<protein>
    <recommendedName>
        <fullName evidence="3">DUF3793 family protein</fullName>
    </recommendedName>
</protein>
<proteinExistence type="predicted"/>
<organism evidence="1 2">
    <name type="scientific">Sporobacter termitidis DSM 10068</name>
    <dbReference type="NCBI Taxonomy" id="1123282"/>
    <lineage>
        <taxon>Bacteria</taxon>
        <taxon>Bacillati</taxon>
        <taxon>Bacillota</taxon>
        <taxon>Clostridia</taxon>
        <taxon>Eubacteriales</taxon>
        <taxon>Oscillospiraceae</taxon>
        <taxon>Sporobacter</taxon>
    </lineage>
</organism>
<sequence length="183" mass="20247">MLEDYLIKYCAPTLANLKPGSLFSYPCAEPGQIMPAVQKMNRELNGGGVFLEAVRFGKERSLIYVYRPALLGGCLLDPGTRDFLRHAGYAPGCPRDYIDALKARLIRLRPFPHEVGVFLGYPVADVAAFIDNKGQNGRLTGAWKVYHNEKQAAAVFTRYGECTALCARLYRNGLTLREIAASS</sequence>
<evidence type="ECO:0008006" key="3">
    <source>
        <dbReference type="Google" id="ProtNLM"/>
    </source>
</evidence>
<dbReference type="AlphaFoldDB" id="A0A1M5YYW2"/>
<reference evidence="1 2" key="1">
    <citation type="submission" date="2016-11" db="EMBL/GenBank/DDBJ databases">
        <authorList>
            <person name="Jaros S."/>
            <person name="Januszkiewicz K."/>
            <person name="Wedrychowicz H."/>
        </authorList>
    </citation>
    <scope>NUCLEOTIDE SEQUENCE [LARGE SCALE GENOMIC DNA]</scope>
    <source>
        <strain evidence="1 2">DSM 10068</strain>
    </source>
</reference>
<dbReference type="InterPro" id="IPR024523">
    <property type="entry name" value="DUF3793"/>
</dbReference>
<evidence type="ECO:0000313" key="2">
    <source>
        <dbReference type="Proteomes" id="UP000183995"/>
    </source>
</evidence>